<evidence type="ECO:0000313" key="1">
    <source>
        <dbReference type="EMBL" id="EAZ94116.1"/>
    </source>
</evidence>
<keyword evidence="2" id="KW-1185">Reference proteome</keyword>
<name>A3IJY4_9CHRO</name>
<evidence type="ECO:0000313" key="2">
    <source>
        <dbReference type="Proteomes" id="UP000003781"/>
    </source>
</evidence>
<dbReference type="EMBL" id="AAXW01000002">
    <property type="protein sequence ID" value="EAZ94116.1"/>
    <property type="molecule type" value="Genomic_DNA"/>
</dbReference>
<organism evidence="1 2">
    <name type="scientific">Crocosphaera chwakensis CCY0110</name>
    <dbReference type="NCBI Taxonomy" id="391612"/>
    <lineage>
        <taxon>Bacteria</taxon>
        <taxon>Bacillati</taxon>
        <taxon>Cyanobacteriota</taxon>
        <taxon>Cyanophyceae</taxon>
        <taxon>Oscillatoriophycideae</taxon>
        <taxon>Chroococcales</taxon>
        <taxon>Aphanothecaceae</taxon>
        <taxon>Crocosphaera</taxon>
        <taxon>Crocosphaera chwakensis</taxon>
    </lineage>
</organism>
<protein>
    <submittedName>
        <fullName evidence="1">Uncharacterized protein</fullName>
    </submittedName>
</protein>
<dbReference type="AlphaFoldDB" id="A3IJY4"/>
<dbReference type="Proteomes" id="UP000003781">
    <property type="component" value="Unassembled WGS sequence"/>
</dbReference>
<gene>
    <name evidence="1" type="ORF">CY0110_20012</name>
</gene>
<reference evidence="1 2" key="1">
    <citation type="submission" date="2007-03" db="EMBL/GenBank/DDBJ databases">
        <authorList>
            <person name="Stal L."/>
            <person name="Ferriera S."/>
            <person name="Johnson J."/>
            <person name="Kravitz S."/>
            <person name="Beeson K."/>
            <person name="Sutton G."/>
            <person name="Rogers Y.-H."/>
            <person name="Friedman R."/>
            <person name="Frazier M."/>
            <person name="Venter J.C."/>
        </authorList>
    </citation>
    <scope>NUCLEOTIDE SEQUENCE [LARGE SCALE GENOMIC DNA]</scope>
    <source>
        <strain evidence="1 2">CCY0110</strain>
    </source>
</reference>
<sequence length="20" mass="2555">MSFKLFLDHFFSFLNRCFVR</sequence>
<accession>A3IJY4</accession>
<proteinExistence type="predicted"/>
<comment type="caution">
    <text evidence="1">The sequence shown here is derived from an EMBL/GenBank/DDBJ whole genome shotgun (WGS) entry which is preliminary data.</text>
</comment>